<evidence type="ECO:0000313" key="2">
    <source>
        <dbReference type="Proteomes" id="UP001168972"/>
    </source>
</evidence>
<proteinExistence type="predicted"/>
<dbReference type="EMBL" id="JAQQBR010001831">
    <property type="protein sequence ID" value="KAK0167882.1"/>
    <property type="molecule type" value="Genomic_DNA"/>
</dbReference>
<keyword evidence="2" id="KW-1185">Reference proteome</keyword>
<dbReference type="Proteomes" id="UP001168972">
    <property type="component" value="Unassembled WGS sequence"/>
</dbReference>
<protein>
    <submittedName>
        <fullName evidence="1">Uncharacterized protein</fullName>
    </submittedName>
</protein>
<dbReference type="Gene3D" id="1.25.50.20">
    <property type="match status" value="1"/>
</dbReference>
<reference evidence="1" key="2">
    <citation type="submission" date="2023-03" db="EMBL/GenBank/DDBJ databases">
        <authorList>
            <person name="Inwood S.N."/>
            <person name="Skelly J.G."/>
            <person name="Guhlin J."/>
            <person name="Harrop T.W.R."/>
            <person name="Goldson S.G."/>
            <person name="Dearden P.K."/>
        </authorList>
    </citation>
    <scope>NUCLEOTIDE SEQUENCE</scope>
    <source>
        <strain evidence="1">Lincoln</strain>
        <tissue evidence="1">Whole body</tissue>
    </source>
</reference>
<reference evidence="1" key="1">
    <citation type="journal article" date="2023" name="bioRxiv">
        <title>Scaffold-level genome assemblies of two parasitoid biocontrol wasps reveal the parthenogenesis mechanism and an associated novel virus.</title>
        <authorList>
            <person name="Inwood S."/>
            <person name="Skelly J."/>
            <person name="Guhlin J."/>
            <person name="Harrop T."/>
            <person name="Goldson S."/>
            <person name="Dearden P."/>
        </authorList>
    </citation>
    <scope>NUCLEOTIDE SEQUENCE</scope>
    <source>
        <strain evidence="1">Lincoln</strain>
        <tissue evidence="1">Whole body</tissue>
    </source>
</reference>
<organism evidence="1 2">
    <name type="scientific">Microctonus hyperodae</name>
    <name type="common">Parasitoid wasp</name>
    <dbReference type="NCBI Taxonomy" id="165561"/>
    <lineage>
        <taxon>Eukaryota</taxon>
        <taxon>Metazoa</taxon>
        <taxon>Ecdysozoa</taxon>
        <taxon>Arthropoda</taxon>
        <taxon>Hexapoda</taxon>
        <taxon>Insecta</taxon>
        <taxon>Pterygota</taxon>
        <taxon>Neoptera</taxon>
        <taxon>Endopterygota</taxon>
        <taxon>Hymenoptera</taxon>
        <taxon>Apocrita</taxon>
        <taxon>Ichneumonoidea</taxon>
        <taxon>Braconidae</taxon>
        <taxon>Euphorinae</taxon>
        <taxon>Microctonus</taxon>
    </lineage>
</organism>
<sequence>MKLKRSEALKWTCKFGSILCKSEATEKLLKWFDNPETNALPEDDKDRIMCAELSTDDQKLWKKVKPPNIFHATPMSCISNISFLENHIFRSITKNPTYTEFSYTCRVVYSNTEHGVTAVLNFINNHYKELTNLNGYSIDKLKNDISILAIKIRNKKQRDKLKTFIESNKVSLNGALDRALAYVDKELKIIDKELHPFKEFFDNNMRKKSDNSTDID</sequence>
<dbReference type="AlphaFoldDB" id="A0AA39FE43"/>
<name>A0AA39FE43_MICHY</name>
<accession>A0AA39FE43</accession>
<evidence type="ECO:0000313" key="1">
    <source>
        <dbReference type="EMBL" id="KAK0167882.1"/>
    </source>
</evidence>
<gene>
    <name evidence="1" type="ORF">PV327_001737</name>
</gene>
<comment type="caution">
    <text evidence="1">The sequence shown here is derived from an EMBL/GenBank/DDBJ whole genome shotgun (WGS) entry which is preliminary data.</text>
</comment>